<proteinExistence type="predicted"/>
<name>A0A0S4Q105_BLAVI</name>
<evidence type="ECO:0000256" key="1">
    <source>
        <dbReference type="ARBA" id="ARBA00022729"/>
    </source>
</evidence>
<dbReference type="Proteomes" id="UP000065734">
    <property type="component" value="Chromosome I"/>
</dbReference>
<dbReference type="AlphaFoldDB" id="A0A0S4Q105"/>
<evidence type="ECO:0000313" key="4">
    <source>
        <dbReference type="EMBL" id="CUU41291.1"/>
    </source>
</evidence>
<evidence type="ECO:0000259" key="3">
    <source>
        <dbReference type="Pfam" id="PF02974"/>
    </source>
</evidence>
<dbReference type="STRING" id="1079.BVIR_835"/>
<dbReference type="Gene3D" id="2.40.128.10">
    <property type="match status" value="1"/>
</dbReference>
<keyword evidence="5" id="KW-1185">Reference proteome</keyword>
<gene>
    <name evidence="4" type="ORF">BVIRIDIS_02800</name>
</gene>
<reference evidence="5" key="1">
    <citation type="journal article" date="2016" name="Genome Announc.">
        <title>Revised genome sequence of the purple photosynthetic bacterium Blastochloris viridis.</title>
        <authorList>
            <person name="Liu L.N."/>
            <person name="Faulkner M."/>
            <person name="Liu X."/>
            <person name="Huang F."/>
            <person name="Darby A.C."/>
            <person name="Hall N."/>
        </authorList>
    </citation>
    <scope>NUCLEOTIDE SEQUENCE [LARGE SCALE GENOMIC DNA]</scope>
    <source>
        <strain evidence="5">ATCC 19567 / DSM 133 / F</strain>
    </source>
</reference>
<dbReference type="GO" id="GO:0004866">
    <property type="term" value="F:endopeptidase inhibitor activity"/>
    <property type="evidence" value="ECO:0007669"/>
    <property type="project" value="InterPro"/>
</dbReference>
<feature type="domain" description="Alkaline proteinase inhibitor/ Outer membrane lipoprotein Omp19" evidence="3">
    <location>
        <begin position="100"/>
        <end position="187"/>
    </location>
</feature>
<feature type="compositionally biased region" description="Pro residues" evidence="2">
    <location>
        <begin position="62"/>
        <end position="72"/>
    </location>
</feature>
<protein>
    <submittedName>
        <fullName evidence="4">Protease inhibitor Inh</fullName>
    </submittedName>
</protein>
<dbReference type="InterPro" id="IPR021140">
    <property type="entry name" value="Inh/Omp19"/>
</dbReference>
<feature type="region of interest" description="Disordered" evidence="2">
    <location>
        <begin position="33"/>
        <end position="105"/>
    </location>
</feature>
<dbReference type="SUPFAM" id="SSF50882">
    <property type="entry name" value="beta-Barrel protease inhibitors"/>
    <property type="match status" value="1"/>
</dbReference>
<feature type="compositionally biased region" description="Low complexity" evidence="2">
    <location>
        <begin position="33"/>
        <end position="48"/>
    </location>
</feature>
<accession>A0A0S4Q105</accession>
<feature type="compositionally biased region" description="Low complexity" evidence="2">
    <location>
        <begin position="73"/>
        <end position="87"/>
    </location>
</feature>
<dbReference type="InterPro" id="IPR016085">
    <property type="entry name" value="Protease_inh_B-barrel_dom"/>
</dbReference>
<keyword evidence="1" id="KW-0732">Signal</keyword>
<dbReference type="Pfam" id="PF02974">
    <property type="entry name" value="Inh"/>
    <property type="match status" value="1"/>
</dbReference>
<organism evidence="4 5">
    <name type="scientific">Blastochloris viridis</name>
    <name type="common">Rhodopseudomonas viridis</name>
    <dbReference type="NCBI Taxonomy" id="1079"/>
    <lineage>
        <taxon>Bacteria</taxon>
        <taxon>Pseudomonadati</taxon>
        <taxon>Pseudomonadota</taxon>
        <taxon>Alphaproteobacteria</taxon>
        <taxon>Hyphomicrobiales</taxon>
        <taxon>Blastochloridaceae</taxon>
        <taxon>Blastochloris</taxon>
    </lineage>
</organism>
<sequence>MLAAVLLATAVGGCAIEHQLVLDSSTAESTATAAPVSAAPTTPVSSSALPPPPGATESAAPPASPPLTPPLDQPQAMAPAAAPAAPADEPPRVAPGAQAGGLGGPWTLSANGQSCSLTLQEPPSSRAGWVQGATACGGFAEAASWTLSGSQLLIYDRNTRPLAHLTAAGPSRFEGTTTQGAAISLVR</sequence>
<evidence type="ECO:0000256" key="2">
    <source>
        <dbReference type="SAM" id="MobiDB-lite"/>
    </source>
</evidence>
<evidence type="ECO:0000313" key="5">
    <source>
        <dbReference type="Proteomes" id="UP000065734"/>
    </source>
</evidence>
<dbReference type="EMBL" id="LN907867">
    <property type="protein sequence ID" value="CUU41291.1"/>
    <property type="molecule type" value="Genomic_DNA"/>
</dbReference>